<dbReference type="Proteomes" id="UP000006327">
    <property type="component" value="Unassembled WGS sequence"/>
</dbReference>
<dbReference type="Pfam" id="PF01168">
    <property type="entry name" value="Ala_racemase_N"/>
    <property type="match status" value="1"/>
</dbReference>
<proteinExistence type="inferred from homology"/>
<comment type="similarity">
    <text evidence="1">Belongs to the DSD1 family.</text>
</comment>
<dbReference type="Gene3D" id="2.40.37.20">
    <property type="entry name" value="D-serine dehydratase-like domain"/>
    <property type="match status" value="1"/>
</dbReference>
<comment type="caution">
    <text evidence="4">The sequence shown here is derived from an EMBL/GenBank/DDBJ whole genome shotgun (WGS) entry which is preliminary data.</text>
</comment>
<evidence type="ECO:0000256" key="2">
    <source>
        <dbReference type="ARBA" id="ARBA00023239"/>
    </source>
</evidence>
<dbReference type="RefSeq" id="WP_007617891.1">
    <property type="nucleotide sequence ID" value="NZ_BAEO01000015.1"/>
</dbReference>
<dbReference type="InterPro" id="IPR042208">
    <property type="entry name" value="D-ser_dehydrat-like_sf"/>
</dbReference>
<reference evidence="4 5" key="1">
    <citation type="journal article" date="2017" name="Antonie Van Leeuwenhoek">
        <title>Rhizobium rhizosphaerae sp. nov., a novel species isolated from rice rhizosphere.</title>
        <authorList>
            <person name="Zhao J.J."/>
            <person name="Zhang J."/>
            <person name="Zhang R.J."/>
            <person name="Zhang C.W."/>
            <person name="Yin H.Q."/>
            <person name="Zhang X.X."/>
        </authorList>
    </citation>
    <scope>NUCLEOTIDE SEQUENCE [LARGE SCALE GENOMIC DNA]</scope>
    <source>
        <strain evidence="4 5">BSs20135</strain>
    </source>
</reference>
<dbReference type="Pfam" id="PF14031">
    <property type="entry name" value="D-ser_dehydrat"/>
    <property type="match status" value="1"/>
</dbReference>
<dbReference type="InterPro" id="IPR026956">
    <property type="entry name" value="D-ser_dehydrat-like_dom"/>
</dbReference>
<dbReference type="InterPro" id="IPR029066">
    <property type="entry name" value="PLP-binding_barrel"/>
</dbReference>
<dbReference type="InterPro" id="IPR051466">
    <property type="entry name" value="D-amino_acid_metab_enzyme"/>
</dbReference>
<organism evidence="4 5">
    <name type="scientific">Paraglaciecola arctica BSs20135</name>
    <dbReference type="NCBI Taxonomy" id="493475"/>
    <lineage>
        <taxon>Bacteria</taxon>
        <taxon>Pseudomonadati</taxon>
        <taxon>Pseudomonadota</taxon>
        <taxon>Gammaproteobacteria</taxon>
        <taxon>Alteromonadales</taxon>
        <taxon>Alteromonadaceae</taxon>
        <taxon>Paraglaciecola</taxon>
    </lineage>
</organism>
<sequence>MLNRNIEKNNEAYSQGRAFEKGSGCLTDLNNKGWDLLAEEVSFPIAVIKEKQLLNNAKWMQEFSDRASVKLAPHGKTSMAPELFKMQLEQGCWGMSLATVPQVVNTFEHGVNRIILANQLVGAYHMKLIADLLLTTDIEFYCFVDSIENIHALGKYFSGVNVSLNILIEIGVLQGRCGWRDTQNIDPLLDAIEQYPHLHLCGISFYEGVIHGNDAAEKIVTFINSICTMVGRLYSENRFDIKDIIVTGAGSAWYDIVSRELSSNKDTLGISYIPIIRPGCYLIHDKGIYQAAQNEIISRSQLACDISGELISNLELWAYVHSVPEPGLAVIGLGKRDVAFDAGLPIPEYIYRPGNKKPQAIEGGSEVINIMDQHCMMTFGSKTSLQPGDIVIFATSHPCLTMDKWRRIGLIDSNFVVKKTIETFF</sequence>
<protein>
    <submittedName>
        <fullName evidence="4">Alanine racemase domain protein</fullName>
    </submittedName>
</protein>
<dbReference type="GO" id="GO:0016829">
    <property type="term" value="F:lyase activity"/>
    <property type="evidence" value="ECO:0007669"/>
    <property type="project" value="UniProtKB-KW"/>
</dbReference>
<dbReference type="Gene3D" id="3.20.20.10">
    <property type="entry name" value="Alanine racemase"/>
    <property type="match status" value="1"/>
</dbReference>
<feature type="domain" description="D-serine dehydratase-like" evidence="3">
    <location>
        <begin position="313"/>
        <end position="412"/>
    </location>
</feature>
<dbReference type="PANTHER" id="PTHR28004:SF8">
    <property type="entry name" value="D-SERINE DEAMINASE"/>
    <property type="match status" value="1"/>
</dbReference>
<dbReference type="STRING" id="493475.GARC_1263"/>
<evidence type="ECO:0000259" key="3">
    <source>
        <dbReference type="SMART" id="SM01119"/>
    </source>
</evidence>
<dbReference type="eggNOG" id="COG3616">
    <property type="taxonomic scope" value="Bacteria"/>
</dbReference>
<dbReference type="SMART" id="SM01119">
    <property type="entry name" value="D-ser_dehydrat"/>
    <property type="match status" value="1"/>
</dbReference>
<evidence type="ECO:0000313" key="4">
    <source>
        <dbReference type="EMBL" id="GAC18243.1"/>
    </source>
</evidence>
<dbReference type="AlphaFoldDB" id="K6YNM4"/>
<keyword evidence="2" id="KW-0456">Lyase</keyword>
<gene>
    <name evidence="4" type="ORF">GARC_1263</name>
</gene>
<name>K6YNM4_9ALTE</name>
<dbReference type="InterPro" id="IPR001608">
    <property type="entry name" value="Ala_racemase_N"/>
</dbReference>
<evidence type="ECO:0000256" key="1">
    <source>
        <dbReference type="ARBA" id="ARBA00005323"/>
    </source>
</evidence>
<accession>K6YNM4</accession>
<dbReference type="SUPFAM" id="SSF51419">
    <property type="entry name" value="PLP-binding barrel"/>
    <property type="match status" value="1"/>
</dbReference>
<evidence type="ECO:0000313" key="5">
    <source>
        <dbReference type="Proteomes" id="UP000006327"/>
    </source>
</evidence>
<dbReference type="EMBL" id="BAEO01000015">
    <property type="protein sequence ID" value="GAC18243.1"/>
    <property type="molecule type" value="Genomic_DNA"/>
</dbReference>
<keyword evidence="5" id="KW-1185">Reference proteome</keyword>
<dbReference type="PANTHER" id="PTHR28004">
    <property type="entry name" value="ZGC:162816-RELATED"/>
    <property type="match status" value="1"/>
</dbReference>